<sequence length="134" mass="15228">MKQDGNSALGMVIMVLLMGSATLYASRQQLAQNMGLLADERQHMLDYYQAQSALRWGATLSWPPGDKWQCQLEKTFGWRSCLRRDEQGGALLRGEGEGRELALWHWAEDQGNRLHLLPHGWIDFCPLAAEQCQL</sequence>
<organism evidence="1 2">
    <name type="scientific">Pantoea osteomyelitidis</name>
    <dbReference type="NCBI Taxonomy" id="3230026"/>
    <lineage>
        <taxon>Bacteria</taxon>
        <taxon>Pseudomonadati</taxon>
        <taxon>Pseudomonadota</taxon>
        <taxon>Gammaproteobacteria</taxon>
        <taxon>Enterobacterales</taxon>
        <taxon>Erwiniaceae</taxon>
        <taxon>Pantoea</taxon>
    </lineage>
</organism>
<dbReference type="EMBL" id="JBGFSN010000005">
    <property type="protein sequence ID" value="MFH8135587.1"/>
    <property type="molecule type" value="Genomic_DNA"/>
</dbReference>
<accession>A0ABW7PZ30</accession>
<name>A0ABW7PZ30_9GAMM</name>
<gene>
    <name evidence="1" type="ORF">ABU178_15585</name>
</gene>
<comment type="caution">
    <text evidence="1">The sequence shown here is derived from an EMBL/GenBank/DDBJ whole genome shotgun (WGS) entry which is preliminary data.</text>
</comment>
<evidence type="ECO:0000313" key="2">
    <source>
        <dbReference type="Proteomes" id="UP001611251"/>
    </source>
</evidence>
<dbReference type="InterPro" id="IPR019652">
    <property type="entry name" value="DUF2509"/>
</dbReference>
<dbReference type="Proteomes" id="UP001611251">
    <property type="component" value="Unassembled WGS sequence"/>
</dbReference>
<dbReference type="Pfam" id="PF10713">
    <property type="entry name" value="DUF2509"/>
    <property type="match status" value="1"/>
</dbReference>
<proteinExistence type="predicted"/>
<evidence type="ECO:0000313" key="1">
    <source>
        <dbReference type="EMBL" id="MFH8135587.1"/>
    </source>
</evidence>
<dbReference type="RefSeq" id="WP_397216511.1">
    <property type="nucleotide sequence ID" value="NZ_JBGFSN010000005.1"/>
</dbReference>
<protein>
    <submittedName>
        <fullName evidence="1">DUF2509 family protein</fullName>
    </submittedName>
</protein>
<reference evidence="1 2" key="1">
    <citation type="submission" date="2024-08" db="EMBL/GenBank/DDBJ databases">
        <title>Pantoea ronii - a newly identified human opportunistic pathogen.</title>
        <authorList>
            <person name="Keidar-Friedman D."/>
            <person name="Sorek N."/>
            <person name="Leshin-Carmel D."/>
            <person name="Tsur A."/>
            <person name="Amsalem M."/>
            <person name="Tolkach D."/>
            <person name="Brosh-Nissimov T."/>
        </authorList>
    </citation>
    <scope>NUCLEOTIDE SEQUENCE [LARGE SCALE GENOMIC DNA]</scope>
    <source>
        <strain evidence="1 2">AA23256</strain>
    </source>
</reference>
<keyword evidence="2" id="KW-1185">Reference proteome</keyword>